<evidence type="ECO:0000256" key="1">
    <source>
        <dbReference type="SAM" id="MobiDB-lite"/>
    </source>
</evidence>
<proteinExistence type="predicted"/>
<accession>A0AAV0WM60</accession>
<organism evidence="2 3">
    <name type="scientific">Macrosiphum euphorbiae</name>
    <name type="common">potato aphid</name>
    <dbReference type="NCBI Taxonomy" id="13131"/>
    <lineage>
        <taxon>Eukaryota</taxon>
        <taxon>Metazoa</taxon>
        <taxon>Ecdysozoa</taxon>
        <taxon>Arthropoda</taxon>
        <taxon>Hexapoda</taxon>
        <taxon>Insecta</taxon>
        <taxon>Pterygota</taxon>
        <taxon>Neoptera</taxon>
        <taxon>Paraneoptera</taxon>
        <taxon>Hemiptera</taxon>
        <taxon>Sternorrhyncha</taxon>
        <taxon>Aphidomorpha</taxon>
        <taxon>Aphidoidea</taxon>
        <taxon>Aphididae</taxon>
        <taxon>Macrosiphini</taxon>
        <taxon>Macrosiphum</taxon>
    </lineage>
</organism>
<evidence type="ECO:0000313" key="2">
    <source>
        <dbReference type="EMBL" id="CAI6357005.1"/>
    </source>
</evidence>
<dbReference type="AlphaFoldDB" id="A0AAV0WM60"/>
<sequence length="138" mass="16185">MNNRLRSYVLKKFTKEQDKRLKTAKKRYKNIKDTYLKIKRSRKMRPGMKMSRVSLKSTKWNLAPHLKCLDVLPDKVLTSHINVMDYDENSNSERNEDEEATDTQSGHYDQKLPPQLIQAKVKMLSIVMDLELQASSDV</sequence>
<keyword evidence="3" id="KW-1185">Reference proteome</keyword>
<dbReference type="Proteomes" id="UP001160148">
    <property type="component" value="Unassembled WGS sequence"/>
</dbReference>
<feature type="compositionally biased region" description="Acidic residues" evidence="1">
    <location>
        <begin position="85"/>
        <end position="101"/>
    </location>
</feature>
<dbReference type="EMBL" id="CARXXK010000002">
    <property type="protein sequence ID" value="CAI6357005.1"/>
    <property type="molecule type" value="Genomic_DNA"/>
</dbReference>
<comment type="caution">
    <text evidence="2">The sequence shown here is derived from an EMBL/GenBank/DDBJ whole genome shotgun (WGS) entry which is preliminary data.</text>
</comment>
<evidence type="ECO:0000313" key="3">
    <source>
        <dbReference type="Proteomes" id="UP001160148"/>
    </source>
</evidence>
<name>A0AAV0WM60_9HEMI</name>
<gene>
    <name evidence="2" type="ORF">MEUPH1_LOCUS12679</name>
</gene>
<reference evidence="2 3" key="1">
    <citation type="submission" date="2023-01" db="EMBL/GenBank/DDBJ databases">
        <authorList>
            <person name="Whitehead M."/>
        </authorList>
    </citation>
    <scope>NUCLEOTIDE SEQUENCE [LARGE SCALE GENOMIC DNA]</scope>
</reference>
<protein>
    <submittedName>
        <fullName evidence="2">Uncharacterized protein</fullName>
    </submittedName>
</protein>
<feature type="region of interest" description="Disordered" evidence="1">
    <location>
        <begin position="85"/>
        <end position="111"/>
    </location>
</feature>